<keyword evidence="2" id="KW-1185">Reference proteome</keyword>
<comment type="caution">
    <text evidence="1">The sequence shown here is derived from an EMBL/GenBank/DDBJ whole genome shotgun (WGS) entry which is preliminary data.</text>
</comment>
<organism evidence="1 2">
    <name type="scientific">Luteimonas salinilitoris</name>
    <dbReference type="NCBI Taxonomy" id="3237697"/>
    <lineage>
        <taxon>Bacteria</taxon>
        <taxon>Pseudomonadati</taxon>
        <taxon>Pseudomonadota</taxon>
        <taxon>Gammaproteobacteria</taxon>
        <taxon>Lysobacterales</taxon>
        <taxon>Lysobacteraceae</taxon>
        <taxon>Luteimonas</taxon>
    </lineage>
</organism>
<proteinExistence type="predicted"/>
<sequence length="40" mass="4426">MKPEKIQAELNRLGAQGWELVNFAFSGPMGPAMLVLKKPQ</sequence>
<dbReference type="Pfam" id="PF13783">
    <property type="entry name" value="DUF4177"/>
    <property type="match status" value="1"/>
</dbReference>
<accession>A0ABV4HKT0</accession>
<reference evidence="1 2" key="1">
    <citation type="submission" date="2024-07" db="EMBL/GenBank/DDBJ databases">
        <title>Luteimonas salilacus sp. nov., isolated from the shore soil of Salt Lake in Tibet of China.</title>
        <authorList>
            <person name="Zhang X."/>
            <person name="Li A."/>
        </authorList>
    </citation>
    <scope>NUCLEOTIDE SEQUENCE [LARGE SCALE GENOMIC DNA]</scope>
    <source>
        <strain evidence="1 2">B3-2-R+30</strain>
    </source>
</reference>
<gene>
    <name evidence="1" type="ORF">AB6713_00835</name>
</gene>
<dbReference type="EMBL" id="JBFWIC010000001">
    <property type="protein sequence ID" value="MEZ0473168.1"/>
    <property type="molecule type" value="Genomic_DNA"/>
</dbReference>
<dbReference type="Proteomes" id="UP001566331">
    <property type="component" value="Unassembled WGS sequence"/>
</dbReference>
<dbReference type="InterPro" id="IPR025234">
    <property type="entry name" value="YjzH-like"/>
</dbReference>
<evidence type="ECO:0000313" key="2">
    <source>
        <dbReference type="Proteomes" id="UP001566331"/>
    </source>
</evidence>
<evidence type="ECO:0000313" key="1">
    <source>
        <dbReference type="EMBL" id="MEZ0473168.1"/>
    </source>
</evidence>
<protein>
    <submittedName>
        <fullName evidence="1">DUF4177 domain-containing protein</fullName>
    </submittedName>
</protein>
<name>A0ABV4HKT0_9GAMM</name>
<dbReference type="RefSeq" id="WP_370563286.1">
    <property type="nucleotide sequence ID" value="NZ_JBFWIB010000003.1"/>
</dbReference>